<dbReference type="OrthoDB" id="9991317at2759"/>
<feature type="coiled-coil region" evidence="1">
    <location>
        <begin position="507"/>
        <end position="534"/>
    </location>
</feature>
<dbReference type="InterPro" id="IPR011990">
    <property type="entry name" value="TPR-like_helical_dom_sf"/>
</dbReference>
<dbReference type="AlphaFoldDB" id="A0A9W8J3W4"/>
<comment type="caution">
    <text evidence="4">The sequence shown here is derived from an EMBL/GenBank/DDBJ whole genome shotgun (WGS) entry which is preliminary data.</text>
</comment>
<sequence length="1217" mass="135395">MDVLGHLRQGRRFEHDEDEANLEEATSAISKSIQLSPPDDEVLATRFWQLGALLVLRFNRTGDPDAIRAVVTAQKKAVELATTAGSQSLPLYLEELGFSGTRLFMRCKVPADLEESISTLERAVELTPVDKTEAEALCSPLGRLGAALLLKHGLTHQLSDVQAAIDARKRVVDLTPESFEAYPARLSLLADALGHRFYKTGKIEDNDLEVAARERVIEVTLKSDPDLWRWYSYLGTTLQDRYVRTEKVEDIRRSIANYQEAIRIANGDPNVLPTLLNRLGHSLELSFLATDDPTEIEEAISAQRRAISMSHGSDPNLPMLTHRLATLCKMKFGQTRQLADIHESATVMQRAIKLTPAEDASALGNRLAELASILEAQSVFASGETLDINEEIAAKEKAIVNLPPGHVTLPRYYRDLALSLNRRFNRAWDWKDIERALVLLEKAQELNGSEDLALHRSILDLLGHCLESKFTATLNIQHINAAIDAKRRYLECIPEGHPSLGDGLWNLALTLEKHAQLTEELDDITEAISLAQRSISLMLDTRLASLSRRYIDLGMLFTVKFYKSNNVDDLQDCIDAHVKAVEVLPEGHPDVAAGLLAIGDAHILRLRQTEDVEDIKMAVDRFRSAALLSTGLVWYRLEAARKWAEWANHIDLELSMEGYGKAIELLTMYVGMGQTMARRHENLRSELFDLPLSAAAIAFEGGRVETALEWLEEGRCLTWNQLNDLRTPLDDLLDVDEQLAKQILSVSQSLEVAGSQRDSTVLNVDALQATEVENNDSNLATHHIDLAMEWTRLVDAVRSKPGFEDFLKPTAFSSLIKDLPTSGSVMIINVDHVRCDAVVLRAGLDKPIHIPLPEFSSRKATIMRDQLRGKLERSDVRMRGQNERDDKEGKGEDEASEELEESSPTRDDRGIRPVRGRKGLGDLQQVLRNLWILVVKPILNGAEIPQSGTSKHHIWWCATGPLSFLPLHAAGDYKSETGATVSDFAISSYIPNISTLLNRGKARRAFDESNSGVFLVSQPNTPGQVPIPGTMRERRAIEEELGDRKIRYLSLEAEAATTEVGIENMGRYTCIHFACHASQDPEPLSSGFFLYNGRLELSTIIKSNLKSADLAFLSACQTSTGDESLSDEAVHLAAGMLAAGYRGVVATMWSIKDKYAPEIARSFYRELLRLTRDHGVEGINGLCAAEALHCARQELRQELGDSEDALMTWIPYVHFGL</sequence>
<evidence type="ECO:0000256" key="1">
    <source>
        <dbReference type="SAM" id="Coils"/>
    </source>
</evidence>
<keyword evidence="1" id="KW-0175">Coiled coil</keyword>
<evidence type="ECO:0000256" key="2">
    <source>
        <dbReference type="SAM" id="MobiDB-lite"/>
    </source>
</evidence>
<dbReference type="SUPFAM" id="SSF48452">
    <property type="entry name" value="TPR-like"/>
    <property type="match status" value="2"/>
</dbReference>
<organism evidence="4 5">
    <name type="scientific">Candolleomyces eurysporus</name>
    <dbReference type="NCBI Taxonomy" id="2828524"/>
    <lineage>
        <taxon>Eukaryota</taxon>
        <taxon>Fungi</taxon>
        <taxon>Dikarya</taxon>
        <taxon>Basidiomycota</taxon>
        <taxon>Agaricomycotina</taxon>
        <taxon>Agaricomycetes</taxon>
        <taxon>Agaricomycetidae</taxon>
        <taxon>Agaricales</taxon>
        <taxon>Agaricineae</taxon>
        <taxon>Psathyrellaceae</taxon>
        <taxon>Candolleomyces</taxon>
    </lineage>
</organism>
<feature type="compositionally biased region" description="Basic and acidic residues" evidence="2">
    <location>
        <begin position="871"/>
        <end position="893"/>
    </location>
</feature>
<protein>
    <recommendedName>
        <fullName evidence="3">CHAT domain-containing protein</fullName>
    </recommendedName>
</protein>
<accession>A0A9W8J3W4</accession>
<feature type="domain" description="CHAT" evidence="3">
    <location>
        <begin position="925"/>
        <end position="1216"/>
    </location>
</feature>
<evidence type="ECO:0000259" key="3">
    <source>
        <dbReference type="Pfam" id="PF12770"/>
    </source>
</evidence>
<keyword evidence="5" id="KW-1185">Reference proteome</keyword>
<proteinExistence type="predicted"/>
<dbReference type="InterPro" id="IPR024983">
    <property type="entry name" value="CHAT_dom"/>
</dbReference>
<feature type="region of interest" description="Disordered" evidence="2">
    <location>
        <begin position="871"/>
        <end position="915"/>
    </location>
</feature>
<evidence type="ECO:0000313" key="5">
    <source>
        <dbReference type="Proteomes" id="UP001140091"/>
    </source>
</evidence>
<dbReference type="Proteomes" id="UP001140091">
    <property type="component" value="Unassembled WGS sequence"/>
</dbReference>
<name>A0A9W8J3W4_9AGAR</name>
<dbReference type="Pfam" id="PF12770">
    <property type="entry name" value="CHAT"/>
    <property type="match status" value="1"/>
</dbReference>
<feature type="non-terminal residue" evidence="4">
    <location>
        <position position="1217"/>
    </location>
</feature>
<evidence type="ECO:0000313" key="4">
    <source>
        <dbReference type="EMBL" id="KAJ2928021.1"/>
    </source>
</evidence>
<reference evidence="4" key="1">
    <citation type="submission" date="2022-06" db="EMBL/GenBank/DDBJ databases">
        <title>Genome Sequence of Candolleomyces eurysporus.</title>
        <authorList>
            <person name="Buettner E."/>
        </authorList>
    </citation>
    <scope>NUCLEOTIDE SEQUENCE</scope>
    <source>
        <strain evidence="4">VTCC 930004</strain>
    </source>
</reference>
<dbReference type="Gene3D" id="1.25.40.10">
    <property type="entry name" value="Tetratricopeptide repeat domain"/>
    <property type="match status" value="2"/>
</dbReference>
<gene>
    <name evidence="4" type="ORF">H1R20_g9076</name>
</gene>
<dbReference type="EMBL" id="JANBPK010000945">
    <property type="protein sequence ID" value="KAJ2928021.1"/>
    <property type="molecule type" value="Genomic_DNA"/>
</dbReference>